<dbReference type="Proteomes" id="UP001596321">
    <property type="component" value="Unassembled WGS sequence"/>
</dbReference>
<comment type="caution">
    <text evidence="2">The sequence shown here is derived from an EMBL/GenBank/DDBJ whole genome shotgun (WGS) entry which is preliminary data.</text>
</comment>
<evidence type="ECO:0000259" key="1">
    <source>
        <dbReference type="Pfam" id="PF13577"/>
    </source>
</evidence>
<dbReference type="CDD" id="cd00531">
    <property type="entry name" value="NTF2_like"/>
    <property type="match status" value="1"/>
</dbReference>
<proteinExistence type="predicted"/>
<accession>A0ABW1Y946</accession>
<evidence type="ECO:0000313" key="3">
    <source>
        <dbReference type="Proteomes" id="UP001596321"/>
    </source>
</evidence>
<name>A0ABW1Y946_STRPL</name>
<evidence type="ECO:0000313" key="2">
    <source>
        <dbReference type="EMBL" id="MFC6506805.1"/>
    </source>
</evidence>
<dbReference type="InterPro" id="IPR037401">
    <property type="entry name" value="SnoaL-like"/>
</dbReference>
<dbReference type="Gene3D" id="3.10.450.50">
    <property type="match status" value="1"/>
</dbReference>
<dbReference type="Pfam" id="PF13577">
    <property type="entry name" value="SnoaL_4"/>
    <property type="match status" value="1"/>
</dbReference>
<protein>
    <submittedName>
        <fullName evidence="2">Nuclear transport factor 2 family protein</fullName>
    </submittedName>
</protein>
<sequence>MTSSLTTDQSASVSAAESSAQVAGLLHRYLVSLDDERLDDAWTAGLFTEDAVVAFPVSRHEGADGMAEYHRSALSAFAATQHLGSPAVVDVDGDRAVFRANLISTHVHHPHHTPPEGDLPPLFATGTFVNGEARRTARGWRLSLLAFRLLWADGSPPPAR</sequence>
<feature type="domain" description="SnoaL-like" evidence="1">
    <location>
        <begin position="16"/>
        <end position="143"/>
    </location>
</feature>
<organism evidence="2 3">
    <name type="scientific">Streptomyces plicatus</name>
    <dbReference type="NCBI Taxonomy" id="1922"/>
    <lineage>
        <taxon>Bacteria</taxon>
        <taxon>Bacillati</taxon>
        <taxon>Actinomycetota</taxon>
        <taxon>Actinomycetes</taxon>
        <taxon>Kitasatosporales</taxon>
        <taxon>Streptomycetaceae</taxon>
        <taxon>Streptomyces</taxon>
        <taxon>Streptomyces rochei group</taxon>
    </lineage>
</organism>
<dbReference type="SUPFAM" id="SSF54427">
    <property type="entry name" value="NTF2-like"/>
    <property type="match status" value="1"/>
</dbReference>
<dbReference type="RefSeq" id="WP_052731589.1">
    <property type="nucleotide sequence ID" value="NZ_BMUJ01000032.1"/>
</dbReference>
<keyword evidence="3" id="KW-1185">Reference proteome</keyword>
<reference evidence="3" key="1">
    <citation type="journal article" date="2019" name="Int. J. Syst. Evol. Microbiol.">
        <title>The Global Catalogue of Microorganisms (GCM) 10K type strain sequencing project: providing services to taxonomists for standard genome sequencing and annotation.</title>
        <authorList>
            <consortium name="The Broad Institute Genomics Platform"/>
            <consortium name="The Broad Institute Genome Sequencing Center for Infectious Disease"/>
            <person name="Wu L."/>
            <person name="Ma J."/>
        </authorList>
    </citation>
    <scope>NUCLEOTIDE SEQUENCE [LARGE SCALE GENOMIC DNA]</scope>
    <source>
        <strain evidence="3">JCM 4504</strain>
    </source>
</reference>
<dbReference type="EMBL" id="JBHSUW010000002">
    <property type="protein sequence ID" value="MFC6506805.1"/>
    <property type="molecule type" value="Genomic_DNA"/>
</dbReference>
<gene>
    <name evidence="2" type="ORF">ACFQFF_36540</name>
</gene>
<dbReference type="InterPro" id="IPR032710">
    <property type="entry name" value="NTF2-like_dom_sf"/>
</dbReference>